<evidence type="ECO:0000313" key="9">
    <source>
        <dbReference type="EMBL" id="MDT0681647.1"/>
    </source>
</evidence>
<organism evidence="9 10">
    <name type="scientific">Tropicimonas omnivorans</name>
    <dbReference type="NCBI Taxonomy" id="3075590"/>
    <lineage>
        <taxon>Bacteria</taxon>
        <taxon>Pseudomonadati</taxon>
        <taxon>Pseudomonadota</taxon>
        <taxon>Alphaproteobacteria</taxon>
        <taxon>Rhodobacterales</taxon>
        <taxon>Roseobacteraceae</taxon>
        <taxon>Tropicimonas</taxon>
    </lineage>
</organism>
<sequence>MTGLLDLVPLPLLVLAASIAVGAGVVKGATGFAFPMIMISTLGSFLPPQIALAALIVPTVVTNGFQAFREGPAAAWDAVRAHWLFVLVVSICLILSAQLVGLLDPRVIFAAIGVPITLFAIFQLGGWRLRITPGSKRKVEIGAAAFAGAVGGFSGVWGPPTVAYLTALDTPKTEAVRTQGVIFGLSSILLLLAHMNSGVLNPQTWPLSLAMVVPALLGLKIGQGLQDSMDQVRFRRFTLIVLVVAGLNLIRRALAG</sequence>
<dbReference type="InterPro" id="IPR002781">
    <property type="entry name" value="TM_pro_TauE-like"/>
</dbReference>
<keyword evidence="4 8" id="KW-1003">Cell membrane</keyword>
<proteinExistence type="inferred from homology"/>
<evidence type="ECO:0000256" key="3">
    <source>
        <dbReference type="ARBA" id="ARBA00022448"/>
    </source>
</evidence>
<evidence type="ECO:0000313" key="10">
    <source>
        <dbReference type="Proteomes" id="UP001265259"/>
    </source>
</evidence>
<keyword evidence="3" id="KW-0813">Transport</keyword>
<comment type="similarity">
    <text evidence="2 8">Belongs to the 4-toluene sulfonate uptake permease (TSUP) (TC 2.A.102) family.</text>
</comment>
<feature type="transmembrane region" description="Helical" evidence="8">
    <location>
        <begin position="32"/>
        <end position="61"/>
    </location>
</feature>
<dbReference type="InterPro" id="IPR052017">
    <property type="entry name" value="TSUP"/>
</dbReference>
<keyword evidence="10" id="KW-1185">Reference proteome</keyword>
<feature type="transmembrane region" description="Helical" evidence="8">
    <location>
        <begin position="107"/>
        <end position="127"/>
    </location>
</feature>
<evidence type="ECO:0000256" key="4">
    <source>
        <dbReference type="ARBA" id="ARBA00022475"/>
    </source>
</evidence>
<evidence type="ECO:0000256" key="1">
    <source>
        <dbReference type="ARBA" id="ARBA00004651"/>
    </source>
</evidence>
<dbReference type="EMBL" id="JAVRHL010000001">
    <property type="protein sequence ID" value="MDT0681647.1"/>
    <property type="molecule type" value="Genomic_DNA"/>
</dbReference>
<feature type="transmembrane region" description="Helical" evidence="8">
    <location>
        <begin position="234"/>
        <end position="250"/>
    </location>
</feature>
<evidence type="ECO:0000256" key="7">
    <source>
        <dbReference type="ARBA" id="ARBA00023136"/>
    </source>
</evidence>
<feature type="transmembrane region" description="Helical" evidence="8">
    <location>
        <begin position="176"/>
        <end position="193"/>
    </location>
</feature>
<comment type="caution">
    <text evidence="9">The sequence shown here is derived from an EMBL/GenBank/DDBJ whole genome shotgun (WGS) entry which is preliminary data.</text>
</comment>
<feature type="transmembrane region" description="Helical" evidence="8">
    <location>
        <begin position="139"/>
        <end position="156"/>
    </location>
</feature>
<keyword evidence="7 8" id="KW-0472">Membrane</keyword>
<evidence type="ECO:0000256" key="6">
    <source>
        <dbReference type="ARBA" id="ARBA00022989"/>
    </source>
</evidence>
<evidence type="ECO:0000256" key="2">
    <source>
        <dbReference type="ARBA" id="ARBA00009142"/>
    </source>
</evidence>
<dbReference type="Pfam" id="PF01925">
    <property type="entry name" value="TauE"/>
    <property type="match status" value="1"/>
</dbReference>
<keyword evidence="5 8" id="KW-0812">Transmembrane</keyword>
<protein>
    <recommendedName>
        <fullName evidence="8">Probable membrane transporter protein</fullName>
    </recommendedName>
</protein>
<accession>A0ABU3DD77</accession>
<dbReference type="Proteomes" id="UP001265259">
    <property type="component" value="Unassembled WGS sequence"/>
</dbReference>
<reference evidence="9 10" key="1">
    <citation type="submission" date="2023-09" db="EMBL/GenBank/DDBJ databases">
        <authorList>
            <person name="Rey-Velasco X."/>
        </authorList>
    </citation>
    <scope>NUCLEOTIDE SEQUENCE [LARGE SCALE GENOMIC DNA]</scope>
    <source>
        <strain evidence="9 10">F158</strain>
    </source>
</reference>
<dbReference type="PANTHER" id="PTHR30269">
    <property type="entry name" value="TRANSMEMBRANE PROTEIN YFCA"/>
    <property type="match status" value="1"/>
</dbReference>
<gene>
    <name evidence="9" type="ORF">RM543_03035</name>
</gene>
<dbReference type="PANTHER" id="PTHR30269:SF32">
    <property type="entry name" value="MEMBRANE TRANSPORTER PROTEIN-RELATED"/>
    <property type="match status" value="1"/>
</dbReference>
<evidence type="ECO:0000256" key="5">
    <source>
        <dbReference type="ARBA" id="ARBA00022692"/>
    </source>
</evidence>
<feature type="transmembrane region" description="Helical" evidence="8">
    <location>
        <begin position="205"/>
        <end position="222"/>
    </location>
</feature>
<keyword evidence="6 8" id="KW-1133">Transmembrane helix</keyword>
<evidence type="ECO:0000256" key="8">
    <source>
        <dbReference type="RuleBase" id="RU363041"/>
    </source>
</evidence>
<comment type="subcellular location">
    <subcellularLocation>
        <location evidence="1 8">Cell membrane</location>
        <topology evidence="1 8">Multi-pass membrane protein</topology>
    </subcellularLocation>
</comment>
<name>A0ABU3DD77_9RHOB</name>
<dbReference type="RefSeq" id="WP_311689418.1">
    <property type="nucleotide sequence ID" value="NZ_JAVRHL010000001.1"/>
</dbReference>
<feature type="transmembrane region" description="Helical" evidence="8">
    <location>
        <begin position="82"/>
        <end position="101"/>
    </location>
</feature>